<reference evidence="1 2" key="1">
    <citation type="journal article" date="2012" name="Science">
        <title>The Paleozoic origin of enzymatic lignin decomposition reconstructed from 31 fungal genomes.</title>
        <authorList>
            <person name="Floudas D."/>
            <person name="Binder M."/>
            <person name="Riley R."/>
            <person name="Barry K."/>
            <person name="Blanchette R.A."/>
            <person name="Henrissat B."/>
            <person name="Martinez A.T."/>
            <person name="Otillar R."/>
            <person name="Spatafora J.W."/>
            <person name="Yadav J.S."/>
            <person name="Aerts A."/>
            <person name="Benoit I."/>
            <person name="Boyd A."/>
            <person name="Carlson A."/>
            <person name="Copeland A."/>
            <person name="Coutinho P.M."/>
            <person name="de Vries R.P."/>
            <person name="Ferreira P."/>
            <person name="Findley K."/>
            <person name="Foster B."/>
            <person name="Gaskell J."/>
            <person name="Glotzer D."/>
            <person name="Gorecki P."/>
            <person name="Heitman J."/>
            <person name="Hesse C."/>
            <person name="Hori C."/>
            <person name="Igarashi K."/>
            <person name="Jurgens J.A."/>
            <person name="Kallen N."/>
            <person name="Kersten P."/>
            <person name="Kohler A."/>
            <person name="Kuees U."/>
            <person name="Kumar T.K.A."/>
            <person name="Kuo A."/>
            <person name="LaButti K."/>
            <person name="Larrondo L.F."/>
            <person name="Lindquist E."/>
            <person name="Ling A."/>
            <person name="Lombard V."/>
            <person name="Lucas S."/>
            <person name="Lundell T."/>
            <person name="Martin R."/>
            <person name="McLaughlin D.J."/>
            <person name="Morgenstern I."/>
            <person name="Morin E."/>
            <person name="Murat C."/>
            <person name="Nagy L.G."/>
            <person name="Nolan M."/>
            <person name="Ohm R.A."/>
            <person name="Patyshakuliyeva A."/>
            <person name="Rokas A."/>
            <person name="Ruiz-Duenas F.J."/>
            <person name="Sabat G."/>
            <person name="Salamov A."/>
            <person name="Samejima M."/>
            <person name="Schmutz J."/>
            <person name="Slot J.C."/>
            <person name="St John F."/>
            <person name="Stenlid J."/>
            <person name="Sun H."/>
            <person name="Sun S."/>
            <person name="Syed K."/>
            <person name="Tsang A."/>
            <person name="Wiebenga A."/>
            <person name="Young D."/>
            <person name="Pisabarro A."/>
            <person name="Eastwood D.C."/>
            <person name="Martin F."/>
            <person name="Cullen D."/>
            <person name="Grigoriev I.V."/>
            <person name="Hibbett D.S."/>
        </authorList>
    </citation>
    <scope>NUCLEOTIDE SEQUENCE</scope>
    <source>
        <strain evidence="2">FP-58527</strain>
    </source>
</reference>
<gene>
    <name evidence="1" type="ORF">FOMPIDRAFT_1080283</name>
</gene>
<accession>S8E3I0</accession>
<keyword evidence="2" id="KW-1185">Reference proteome</keyword>
<evidence type="ECO:0000313" key="1">
    <source>
        <dbReference type="EMBL" id="EPS97958.1"/>
    </source>
</evidence>
<sequence>GSVYMLMWLAYADLRAPFVEADGTLATDAANILRCPDPDSPMGRVVREGIVPTIAFLSERFPIHLGSILLPESISALGVSPSNLCCNLDASDHLFGAL</sequence>
<dbReference type="HOGENOM" id="CLU_151452_0_0_1"/>
<dbReference type="EMBL" id="KE504170">
    <property type="protein sequence ID" value="EPS97958.1"/>
    <property type="molecule type" value="Genomic_DNA"/>
</dbReference>
<feature type="non-terminal residue" evidence="1">
    <location>
        <position position="98"/>
    </location>
</feature>
<dbReference type="OrthoDB" id="2799639at2759"/>
<protein>
    <submittedName>
        <fullName evidence="1">Uncharacterized protein</fullName>
    </submittedName>
</protein>
<feature type="non-terminal residue" evidence="1">
    <location>
        <position position="1"/>
    </location>
</feature>
<proteinExistence type="predicted"/>
<dbReference type="InParanoid" id="S8E3I0"/>
<name>S8E3I0_FOMSC</name>
<dbReference type="AlphaFoldDB" id="S8E3I0"/>
<organism evidence="1 2">
    <name type="scientific">Fomitopsis schrenkii</name>
    <name type="common">Brown rot fungus</name>
    <dbReference type="NCBI Taxonomy" id="2126942"/>
    <lineage>
        <taxon>Eukaryota</taxon>
        <taxon>Fungi</taxon>
        <taxon>Dikarya</taxon>
        <taxon>Basidiomycota</taxon>
        <taxon>Agaricomycotina</taxon>
        <taxon>Agaricomycetes</taxon>
        <taxon>Polyporales</taxon>
        <taxon>Fomitopsis</taxon>
    </lineage>
</organism>
<evidence type="ECO:0000313" key="2">
    <source>
        <dbReference type="Proteomes" id="UP000015241"/>
    </source>
</evidence>
<dbReference type="Proteomes" id="UP000015241">
    <property type="component" value="Unassembled WGS sequence"/>
</dbReference>